<dbReference type="InterPro" id="IPR044068">
    <property type="entry name" value="CB"/>
</dbReference>
<dbReference type="InterPro" id="IPR050808">
    <property type="entry name" value="Phage_Integrase"/>
</dbReference>
<dbReference type="GO" id="GO:0015074">
    <property type="term" value="P:DNA integration"/>
    <property type="evidence" value="ECO:0007669"/>
    <property type="project" value="UniProtKB-KW"/>
</dbReference>
<dbReference type="Gene3D" id="1.10.443.10">
    <property type="entry name" value="Intergrase catalytic core"/>
    <property type="match status" value="1"/>
</dbReference>
<evidence type="ECO:0000313" key="8">
    <source>
        <dbReference type="EMBL" id="MDN5132722.1"/>
    </source>
</evidence>
<proteinExistence type="inferred from homology"/>
<accession>A0AAP4PZI5</accession>
<keyword evidence="3 5" id="KW-0238">DNA-binding</keyword>
<sequence>MEFKTLPKKISTNEEGIFYKTIINENGKEIDKTFIIRYRENNVDKSKTIGKYSQGIRINYCKQIRNEILMKLRLGEEPPTIAKKKKKIITTLDNLAEIYFKEKEMEVKDLEKIKRSYINHIKPFLGHKDADEITSDDIKEIQKYKRKFLAERTINAIIQIVGAIYNVAIQKEIFKGNNPVNKNIKRVNVDNKRERYLTLEEIYLLLNEVKHEEYLYIFVQLALQTGGRMGTILSITKKDIKLESNSIQLKDHKNNSTYLGFFNNELKYLLEKRIKFLSTNDLIIDRGRQVIQDRLTKIYNKYFNIGLKNDDRKNRVVTHTLRHTFASHLAIKGTPIYTIQKLMNHKDIAMTLRYAKLAPDSGKEMVLNLYY</sequence>
<reference evidence="8" key="2">
    <citation type="submission" date="2023-01" db="EMBL/GenBank/DDBJ databases">
        <authorList>
            <person name="Uljanovas D."/>
        </authorList>
    </citation>
    <scope>NUCLEOTIDE SEQUENCE</scope>
    <source>
        <strain evidence="8">H19</strain>
    </source>
</reference>
<dbReference type="Proteomes" id="UP001171508">
    <property type="component" value="Unassembled WGS sequence"/>
</dbReference>
<dbReference type="EMBL" id="JAQJJM010000020">
    <property type="protein sequence ID" value="MDN5132722.1"/>
    <property type="molecule type" value="Genomic_DNA"/>
</dbReference>
<dbReference type="Gene3D" id="1.10.150.130">
    <property type="match status" value="1"/>
</dbReference>
<reference evidence="8" key="1">
    <citation type="journal article" date="2023" name="Microorganisms">
        <title>Genomic Characterization of Arcobacter butzleri Strains Isolated from Various Sources in Lithuania.</title>
        <authorList>
            <person name="Uljanovas D."/>
            <person name="Golz G."/>
            <person name="Fleischmann S."/>
            <person name="Kudirkiene E."/>
            <person name="Kasetiene N."/>
            <person name="Grineviciene A."/>
            <person name="Tamuleviciene E."/>
            <person name="Aksomaitiene J."/>
            <person name="Alter T."/>
            <person name="Malakauskas M."/>
        </authorList>
    </citation>
    <scope>NUCLEOTIDE SEQUENCE</scope>
    <source>
        <strain evidence="8">H19</strain>
    </source>
</reference>
<evidence type="ECO:0000256" key="3">
    <source>
        <dbReference type="ARBA" id="ARBA00023125"/>
    </source>
</evidence>
<feature type="domain" description="Tyr recombinase" evidence="6">
    <location>
        <begin position="192"/>
        <end position="367"/>
    </location>
</feature>
<keyword evidence="2" id="KW-0229">DNA integration</keyword>
<comment type="caution">
    <text evidence="8">The sequence shown here is derived from an EMBL/GenBank/DDBJ whole genome shotgun (WGS) entry which is preliminary data.</text>
</comment>
<evidence type="ECO:0000256" key="1">
    <source>
        <dbReference type="ARBA" id="ARBA00008857"/>
    </source>
</evidence>
<dbReference type="PANTHER" id="PTHR30629:SF2">
    <property type="entry name" value="PROPHAGE INTEGRASE INTS-RELATED"/>
    <property type="match status" value="1"/>
</dbReference>
<dbReference type="GO" id="GO:0006310">
    <property type="term" value="P:DNA recombination"/>
    <property type="evidence" value="ECO:0007669"/>
    <property type="project" value="UniProtKB-KW"/>
</dbReference>
<dbReference type="Pfam" id="PF00589">
    <property type="entry name" value="Phage_integrase"/>
    <property type="match status" value="1"/>
</dbReference>
<dbReference type="RefSeq" id="WP_152057857.1">
    <property type="nucleotide sequence ID" value="NZ_CABVRU010000054.1"/>
</dbReference>
<organism evidence="8 9">
    <name type="scientific">Aliarcobacter butzleri</name>
    <dbReference type="NCBI Taxonomy" id="28197"/>
    <lineage>
        <taxon>Bacteria</taxon>
        <taxon>Pseudomonadati</taxon>
        <taxon>Campylobacterota</taxon>
        <taxon>Epsilonproteobacteria</taxon>
        <taxon>Campylobacterales</taxon>
        <taxon>Arcobacteraceae</taxon>
        <taxon>Aliarcobacter</taxon>
    </lineage>
</organism>
<dbReference type="InterPro" id="IPR013762">
    <property type="entry name" value="Integrase-like_cat_sf"/>
</dbReference>
<protein>
    <submittedName>
        <fullName evidence="8">Site-specific integrase</fullName>
    </submittedName>
</protein>
<gene>
    <name evidence="8" type="ORF">PJV92_08325</name>
</gene>
<dbReference type="PROSITE" id="PS51898">
    <property type="entry name" value="TYR_RECOMBINASE"/>
    <property type="match status" value="1"/>
</dbReference>
<dbReference type="PROSITE" id="PS51900">
    <property type="entry name" value="CB"/>
    <property type="match status" value="1"/>
</dbReference>
<evidence type="ECO:0000256" key="5">
    <source>
        <dbReference type="PROSITE-ProRule" id="PRU01248"/>
    </source>
</evidence>
<dbReference type="GO" id="GO:0003677">
    <property type="term" value="F:DNA binding"/>
    <property type="evidence" value="ECO:0007669"/>
    <property type="project" value="UniProtKB-UniRule"/>
</dbReference>
<evidence type="ECO:0000256" key="4">
    <source>
        <dbReference type="ARBA" id="ARBA00023172"/>
    </source>
</evidence>
<evidence type="ECO:0000313" key="9">
    <source>
        <dbReference type="Proteomes" id="UP001171508"/>
    </source>
</evidence>
<dbReference type="InterPro" id="IPR010998">
    <property type="entry name" value="Integrase_recombinase_N"/>
</dbReference>
<feature type="domain" description="Core-binding (CB)" evidence="7">
    <location>
        <begin position="90"/>
        <end position="169"/>
    </location>
</feature>
<evidence type="ECO:0000259" key="6">
    <source>
        <dbReference type="PROSITE" id="PS51898"/>
    </source>
</evidence>
<dbReference type="SUPFAM" id="SSF56349">
    <property type="entry name" value="DNA breaking-rejoining enzymes"/>
    <property type="match status" value="1"/>
</dbReference>
<keyword evidence="4" id="KW-0233">DNA recombination</keyword>
<evidence type="ECO:0000256" key="2">
    <source>
        <dbReference type="ARBA" id="ARBA00022908"/>
    </source>
</evidence>
<dbReference type="InterPro" id="IPR002104">
    <property type="entry name" value="Integrase_catalytic"/>
</dbReference>
<dbReference type="CDD" id="cd00796">
    <property type="entry name" value="INT_Rci_Hp1_C"/>
    <property type="match status" value="1"/>
</dbReference>
<evidence type="ECO:0000259" key="7">
    <source>
        <dbReference type="PROSITE" id="PS51900"/>
    </source>
</evidence>
<dbReference type="InterPro" id="IPR011010">
    <property type="entry name" value="DNA_brk_join_enz"/>
</dbReference>
<comment type="similarity">
    <text evidence="1">Belongs to the 'phage' integrase family.</text>
</comment>
<name>A0AAP4PZI5_9BACT</name>
<dbReference type="PANTHER" id="PTHR30629">
    <property type="entry name" value="PROPHAGE INTEGRASE"/>
    <property type="match status" value="1"/>
</dbReference>
<dbReference type="AlphaFoldDB" id="A0AAP4PZI5"/>